<dbReference type="SMART" id="SM00369">
    <property type="entry name" value="LRR_TYP"/>
    <property type="match status" value="2"/>
</dbReference>
<dbReference type="InterPro" id="IPR003591">
    <property type="entry name" value="Leu-rich_rpt_typical-subtyp"/>
</dbReference>
<evidence type="ECO:0000256" key="1">
    <source>
        <dbReference type="ARBA" id="ARBA00022614"/>
    </source>
</evidence>
<dbReference type="Proteomes" id="UP001153365">
    <property type="component" value="Unassembled WGS sequence"/>
</dbReference>
<sequence length="355" mass="40010">MILNFPMGSIQKLLKDHELEQSSFNLGVFWAQPGTQGTRSSSVSSSCELELSHEASDKKFLDAITRSISRGCFNVDLDGQGICSIPDFAEVMERERFNDTSKNQLLSSKLFKPIQSSLSRQSISRVRSAPSVSFAPSQSVTLYLSNNYISSASNLERLCNFKGLQVLTLRANQLTELPESIGDLISLTQLNISYNQLRFLPSSVLRLKSCKFFTAGNPWIKSSDEGFKPINGNTNSAGSNKRDEDVPSLAEICLRKICRINGNDDRDRYKIDRACETREDVDYESIIDSERFPDSIKSVLRFPEQHFKRCVCGEYRLNLKYEGIKFRCLNPFEAQPLVPIRFRAAHSGCLRALLS</sequence>
<gene>
    <name evidence="3" type="ORF">PPACK8108_LOCUS5222</name>
</gene>
<dbReference type="Gene3D" id="3.80.10.10">
    <property type="entry name" value="Ribonuclease Inhibitor"/>
    <property type="match status" value="1"/>
</dbReference>
<name>A0AAV0ANW4_PHAPC</name>
<comment type="caution">
    <text evidence="3">The sequence shown here is derived from an EMBL/GenBank/DDBJ whole genome shotgun (WGS) entry which is preliminary data.</text>
</comment>
<dbReference type="InterPro" id="IPR032675">
    <property type="entry name" value="LRR_dom_sf"/>
</dbReference>
<keyword evidence="4" id="KW-1185">Reference proteome</keyword>
<dbReference type="GO" id="GO:0005737">
    <property type="term" value="C:cytoplasm"/>
    <property type="evidence" value="ECO:0007669"/>
    <property type="project" value="TreeGrafter"/>
</dbReference>
<evidence type="ECO:0000313" key="4">
    <source>
        <dbReference type="Proteomes" id="UP001153365"/>
    </source>
</evidence>
<protein>
    <submittedName>
        <fullName evidence="3">Expressed protein</fullName>
    </submittedName>
</protein>
<accession>A0AAV0ANW4</accession>
<dbReference type="Pfam" id="PF00560">
    <property type="entry name" value="LRR_1"/>
    <property type="match status" value="1"/>
</dbReference>
<dbReference type="InterPro" id="IPR001611">
    <property type="entry name" value="Leu-rich_rpt"/>
</dbReference>
<keyword evidence="2" id="KW-0677">Repeat</keyword>
<organism evidence="3 4">
    <name type="scientific">Phakopsora pachyrhizi</name>
    <name type="common">Asian soybean rust disease fungus</name>
    <dbReference type="NCBI Taxonomy" id="170000"/>
    <lineage>
        <taxon>Eukaryota</taxon>
        <taxon>Fungi</taxon>
        <taxon>Dikarya</taxon>
        <taxon>Basidiomycota</taxon>
        <taxon>Pucciniomycotina</taxon>
        <taxon>Pucciniomycetes</taxon>
        <taxon>Pucciniales</taxon>
        <taxon>Phakopsoraceae</taxon>
        <taxon>Phakopsora</taxon>
    </lineage>
</organism>
<proteinExistence type="predicted"/>
<dbReference type="EMBL" id="CALTRL010001006">
    <property type="protein sequence ID" value="CAH7670498.1"/>
    <property type="molecule type" value="Genomic_DNA"/>
</dbReference>
<dbReference type="PROSITE" id="PS51450">
    <property type="entry name" value="LRR"/>
    <property type="match status" value="1"/>
</dbReference>
<dbReference type="SUPFAM" id="SSF52058">
    <property type="entry name" value="L domain-like"/>
    <property type="match status" value="1"/>
</dbReference>
<keyword evidence="1" id="KW-0433">Leucine-rich repeat</keyword>
<reference evidence="3" key="1">
    <citation type="submission" date="2022-06" db="EMBL/GenBank/DDBJ databases">
        <authorList>
            <consortium name="SYNGENTA / RWTH Aachen University"/>
        </authorList>
    </citation>
    <scope>NUCLEOTIDE SEQUENCE</scope>
</reference>
<evidence type="ECO:0000313" key="3">
    <source>
        <dbReference type="EMBL" id="CAH7670498.1"/>
    </source>
</evidence>
<evidence type="ECO:0000256" key="2">
    <source>
        <dbReference type="ARBA" id="ARBA00022737"/>
    </source>
</evidence>
<dbReference type="AlphaFoldDB" id="A0AAV0ANW4"/>
<dbReference type="PANTHER" id="PTHR48051">
    <property type="match status" value="1"/>
</dbReference>
<dbReference type="PANTHER" id="PTHR48051:SF1">
    <property type="entry name" value="RAS SUPPRESSOR PROTEIN 1"/>
    <property type="match status" value="1"/>
</dbReference>
<dbReference type="InterPro" id="IPR050216">
    <property type="entry name" value="LRR_domain-containing"/>
</dbReference>